<dbReference type="PANTHER" id="PTHR43615">
    <property type="entry name" value="PHOSPHOENOLPYRUVATE SYNTHASE-RELATED"/>
    <property type="match status" value="1"/>
</dbReference>
<dbReference type="Proteomes" id="UP000623608">
    <property type="component" value="Unassembled WGS sequence"/>
</dbReference>
<dbReference type="InterPro" id="IPR051549">
    <property type="entry name" value="PEP_Utilizing_Enz"/>
</dbReference>
<dbReference type="Gene3D" id="3.50.30.10">
    <property type="entry name" value="Phosphohistidine domain"/>
    <property type="match status" value="1"/>
</dbReference>
<evidence type="ECO:0000256" key="2">
    <source>
        <dbReference type="ARBA" id="ARBA00022840"/>
    </source>
</evidence>
<dbReference type="PANTHER" id="PTHR43615:SF1">
    <property type="entry name" value="PPDK_N DOMAIN-CONTAINING PROTEIN"/>
    <property type="match status" value="1"/>
</dbReference>
<dbReference type="FunFam" id="3.50.30.10:FF:000007">
    <property type="entry name" value="Phosphoenolpyruvate synthase"/>
    <property type="match status" value="1"/>
</dbReference>
<dbReference type="Pfam" id="PF01326">
    <property type="entry name" value="PPDK_N"/>
    <property type="match status" value="2"/>
</dbReference>
<dbReference type="SUPFAM" id="SSF56059">
    <property type="entry name" value="Glutathione synthetase ATP-binding domain-like"/>
    <property type="match status" value="1"/>
</dbReference>
<dbReference type="InterPro" id="IPR008279">
    <property type="entry name" value="PEP-util_enz_mobile_dom"/>
</dbReference>
<dbReference type="AlphaFoldDB" id="A0A919NMT3"/>
<gene>
    <name evidence="5" type="primary">pps</name>
    <name evidence="5" type="ORF">Ate02nite_44440</name>
</gene>
<feature type="domain" description="Pyruvate phosphate dikinase AMP/ATP-binding" evidence="4">
    <location>
        <begin position="55"/>
        <end position="260"/>
    </location>
</feature>
<evidence type="ECO:0000256" key="1">
    <source>
        <dbReference type="ARBA" id="ARBA00022741"/>
    </source>
</evidence>
<reference evidence="5" key="1">
    <citation type="submission" date="2021-01" db="EMBL/GenBank/DDBJ databases">
        <title>Whole genome shotgun sequence of Actinoplanes tereljensis NBRC 105297.</title>
        <authorList>
            <person name="Komaki H."/>
            <person name="Tamura T."/>
        </authorList>
    </citation>
    <scope>NUCLEOTIDE SEQUENCE</scope>
    <source>
        <strain evidence="5">NBRC 105297</strain>
    </source>
</reference>
<evidence type="ECO:0000313" key="5">
    <source>
        <dbReference type="EMBL" id="GIF21714.1"/>
    </source>
</evidence>
<dbReference type="InterPro" id="IPR002192">
    <property type="entry name" value="PPDK_AMP/ATP-bd"/>
</dbReference>
<protein>
    <submittedName>
        <fullName evidence="5">Phosphoenolpyruvate synthase</fullName>
    </submittedName>
</protein>
<dbReference type="Pfam" id="PF00391">
    <property type="entry name" value="PEP-utilizers"/>
    <property type="match status" value="1"/>
</dbReference>
<name>A0A919NMT3_9ACTN</name>
<proteinExistence type="predicted"/>
<comment type="caution">
    <text evidence="5">The sequence shown here is derived from an EMBL/GenBank/DDBJ whole genome shotgun (WGS) entry which is preliminary data.</text>
</comment>
<dbReference type="Gene3D" id="3.30.470.20">
    <property type="entry name" value="ATP-grasp fold, B domain"/>
    <property type="match status" value="2"/>
</dbReference>
<dbReference type="Gene3D" id="3.30.1490.20">
    <property type="entry name" value="ATP-grasp fold, A domain"/>
    <property type="match status" value="1"/>
</dbReference>
<dbReference type="SUPFAM" id="SSF52009">
    <property type="entry name" value="Phosphohistidine domain"/>
    <property type="match status" value="1"/>
</dbReference>
<evidence type="ECO:0000313" key="6">
    <source>
        <dbReference type="Proteomes" id="UP000623608"/>
    </source>
</evidence>
<organism evidence="5 6">
    <name type="scientific">Paractinoplanes tereljensis</name>
    <dbReference type="NCBI Taxonomy" id="571912"/>
    <lineage>
        <taxon>Bacteria</taxon>
        <taxon>Bacillati</taxon>
        <taxon>Actinomycetota</taxon>
        <taxon>Actinomycetes</taxon>
        <taxon>Micromonosporales</taxon>
        <taxon>Micromonosporaceae</taxon>
        <taxon>Paractinoplanes</taxon>
    </lineage>
</organism>
<keyword evidence="1" id="KW-0547">Nucleotide-binding</keyword>
<evidence type="ECO:0000259" key="4">
    <source>
        <dbReference type="Pfam" id="PF01326"/>
    </source>
</evidence>
<feature type="domain" description="PEP-utilising enzyme mobile" evidence="3">
    <location>
        <begin position="729"/>
        <end position="799"/>
    </location>
</feature>
<accession>A0A919NMT3</accession>
<dbReference type="InterPro" id="IPR013815">
    <property type="entry name" value="ATP_grasp_subdomain_1"/>
</dbReference>
<feature type="domain" description="Pyruvate phosphate dikinase AMP/ATP-binding" evidence="4">
    <location>
        <begin position="8"/>
        <end position="42"/>
    </location>
</feature>
<keyword evidence="6" id="KW-1185">Reference proteome</keyword>
<keyword evidence="2" id="KW-0067">ATP-binding</keyword>
<evidence type="ECO:0000259" key="3">
    <source>
        <dbReference type="Pfam" id="PF00391"/>
    </source>
</evidence>
<dbReference type="GO" id="GO:0016301">
    <property type="term" value="F:kinase activity"/>
    <property type="evidence" value="ECO:0007669"/>
    <property type="project" value="InterPro"/>
</dbReference>
<dbReference type="InterPro" id="IPR036637">
    <property type="entry name" value="Phosphohistidine_dom_sf"/>
</dbReference>
<sequence>MLGEQRLELVGGKGANLGALTRMDGVSVPPGFCVTTDAYRRVVLPVLSLPDVDDLRGTIEGIAIPDDLAAEIADALGPGAYAVRSSATAEDLPGASFAGQQDSYLNIEGTAAILAHVSRCWASLFTERAVAYRRHHGIDDRTVRMAVIVQQMVPAEAAGVLFTADPVTGDRKVAAVEAVPGLGEDLVSGRANPDLFTLRDGKVVAKTIARDRPTLTDDQAVRLGALGRRIELHFGRPQDIEWCLAGDEFAIVQSRPITTLFPVPEPRDQENHVYVSVGHQQMWTEPMMPLGLSVRRLNMPPSTVEAGGRLFVDVAAVLASPARRAGLLAMWKSDPLVGDALRIIAERDFVPSVADGSPGVSPPAPPAPLPTDPAIPAELIAQSEASVAALKEAIRGRSGADLVDFVLADMQELKRLLFDPRNHQAIMAGMEATWWLNDHLEQWLGEKNAADVLTRSVPHNITSEMGLELLDVADAFRPYPSLLALSSSLSSPAGLRLLLDELPRKAGAALRAWLDRHGMRCVGEIDITRPRWSEQPETLLPLILGNIRNFEAGANRRLFEEGRAAARAAEDGFLARLRELPDGEAKATEVAAMIDRLRTFAGYREYPKYFMMRRYFIWKLALLDEADRLVRDGVLPDRTDIFYLTLPELGEVTRTQLADLGLIDRRREEFRSYEALTPPRVYTSDGEVITGSYRRDDVPAGALVGLPVSTGTVEGRARVLLDMAETDLEPGDILVTPHTDPSWTPVFVTVAGLVTEVGGQMTHGAVIAREYGLPAVVGVPNATHLIPDGAQIRVHGTDGYIEIL</sequence>
<dbReference type="EMBL" id="BOMY01000031">
    <property type="protein sequence ID" value="GIF21714.1"/>
    <property type="molecule type" value="Genomic_DNA"/>
</dbReference>
<dbReference type="GO" id="GO:0005524">
    <property type="term" value="F:ATP binding"/>
    <property type="evidence" value="ECO:0007669"/>
    <property type="project" value="UniProtKB-KW"/>
</dbReference>